<proteinExistence type="inferred from homology"/>
<dbReference type="RefSeq" id="WP_075776280.1">
    <property type="nucleotide sequence ID" value="NZ_CP019437.1"/>
</dbReference>
<keyword evidence="2" id="KW-0418">Kinase</keyword>
<keyword evidence="4" id="KW-1185">Reference proteome</keyword>
<evidence type="ECO:0000313" key="4">
    <source>
        <dbReference type="Proteomes" id="UP000185622"/>
    </source>
</evidence>
<dbReference type="EMBL" id="CP019437">
    <property type="protein sequence ID" value="AQS47444.1"/>
    <property type="molecule type" value="Genomic_DNA"/>
</dbReference>
<reference evidence="3 4" key="1">
    <citation type="submission" date="2017-01" db="EMBL/GenBank/DDBJ databases">
        <title>The complete genome sequence of a sulfur-oxidizing marine bacterium Thioclava sp. 25B10_4T.</title>
        <authorList>
            <person name="Liu Y."/>
            <person name="Lai Q."/>
            <person name="Shao Z."/>
        </authorList>
    </citation>
    <scope>NUCLEOTIDE SEQUENCE [LARGE SCALE GENOMIC DNA]</scope>
    <source>
        <strain evidence="3 4">25B10_4</strain>
    </source>
</reference>
<organism evidence="3 4">
    <name type="scientific">Thioclava nitratireducens</name>
    <dbReference type="NCBI Taxonomy" id="1915078"/>
    <lineage>
        <taxon>Bacteria</taxon>
        <taxon>Pseudomonadati</taxon>
        <taxon>Pseudomonadota</taxon>
        <taxon>Alphaproteobacteria</taxon>
        <taxon>Rhodobacterales</taxon>
        <taxon>Paracoccaceae</taxon>
        <taxon>Thioclava</taxon>
    </lineage>
</organism>
<name>A0ABN4XBI0_9RHOB</name>
<protein>
    <recommendedName>
        <fullName evidence="5">Aminoglycoside phosphotransferase</fullName>
    </recommendedName>
</protein>
<evidence type="ECO:0000256" key="1">
    <source>
        <dbReference type="ARBA" id="ARBA00009460"/>
    </source>
</evidence>
<dbReference type="InterPro" id="IPR016477">
    <property type="entry name" value="Fructo-/Ketosamine-3-kinase"/>
</dbReference>
<dbReference type="PIRSF" id="PIRSF006221">
    <property type="entry name" value="Ketosamine-3-kinase"/>
    <property type="match status" value="1"/>
</dbReference>
<gene>
    <name evidence="3" type="ORF">BMG03_06255</name>
</gene>
<evidence type="ECO:0008006" key="5">
    <source>
        <dbReference type="Google" id="ProtNLM"/>
    </source>
</evidence>
<dbReference type="Proteomes" id="UP000185622">
    <property type="component" value="Chromosome"/>
</dbReference>
<dbReference type="Gene3D" id="3.90.1200.10">
    <property type="match status" value="1"/>
</dbReference>
<dbReference type="InterPro" id="IPR011009">
    <property type="entry name" value="Kinase-like_dom_sf"/>
</dbReference>
<keyword evidence="2" id="KW-0808">Transferase</keyword>
<evidence type="ECO:0000256" key="2">
    <source>
        <dbReference type="PIRNR" id="PIRNR006221"/>
    </source>
</evidence>
<comment type="similarity">
    <text evidence="1 2">Belongs to the fructosamine kinase family.</text>
</comment>
<dbReference type="PANTHER" id="PTHR12149:SF8">
    <property type="entry name" value="PROTEIN-RIBULOSAMINE 3-KINASE"/>
    <property type="match status" value="1"/>
</dbReference>
<dbReference type="Gene3D" id="3.30.200.20">
    <property type="entry name" value="Phosphorylase Kinase, domain 1"/>
    <property type="match status" value="1"/>
</dbReference>
<accession>A0ABN4XBI0</accession>
<sequence>MDEAERIGTEAARLLGMSPQRVKPLAGGDLSPVLAMDLPSGERVIAKGGPSPETEAEMLRTLAEAGARVPKVLAVSRICLVMEALPQSGGLRGAGWLELGESLLRQHRAPGAPDDTPYGWPVDYAFGPVPIPNAGQATWTEFWAEARLRPSLPELPAPLARRVERLAAQIDEHLPPRPFPSLLHGDLWAGNVLGEQGHLSGLIDPACYYGDAEVDLAMLHLFGAPGREFAVGYGALPPGWEARRAIYQLWPALVHLRLFGAGYHGMVAGLLDRIGV</sequence>
<dbReference type="PANTHER" id="PTHR12149">
    <property type="entry name" value="FRUCTOSAMINE 3 KINASE-RELATED PROTEIN"/>
    <property type="match status" value="1"/>
</dbReference>
<dbReference type="Pfam" id="PF03881">
    <property type="entry name" value="Fructosamin_kin"/>
    <property type="match status" value="1"/>
</dbReference>
<evidence type="ECO:0000313" key="3">
    <source>
        <dbReference type="EMBL" id="AQS47444.1"/>
    </source>
</evidence>
<dbReference type="SUPFAM" id="SSF56112">
    <property type="entry name" value="Protein kinase-like (PK-like)"/>
    <property type="match status" value="1"/>
</dbReference>